<dbReference type="RefSeq" id="WP_425549071.1">
    <property type="nucleotide sequence ID" value="NZ_BAABDL010000086.1"/>
</dbReference>
<sequence>MIQSLDRINQLAKKAKNQGLTAEELAERDNLRQEYLAEIRGQVKNTMATVTVVNEAGQDVTPAKLIAEKAKQSLEFF</sequence>
<evidence type="ECO:0000256" key="1">
    <source>
        <dbReference type="ARBA" id="ARBA00022490"/>
    </source>
</evidence>
<keyword evidence="1 2" id="KW-0963">Cytoplasm</keyword>
<organism evidence="3 4">
    <name type="scientific">Amphibacillus indicireducens</name>
    <dbReference type="NCBI Taxonomy" id="1076330"/>
    <lineage>
        <taxon>Bacteria</taxon>
        <taxon>Bacillati</taxon>
        <taxon>Bacillota</taxon>
        <taxon>Bacilli</taxon>
        <taxon>Bacillales</taxon>
        <taxon>Bacillaceae</taxon>
        <taxon>Amphibacillus</taxon>
    </lineage>
</organism>
<comment type="caution">
    <text evidence="3">The sequence shown here is derived from an EMBL/GenBank/DDBJ whole genome shotgun (WGS) entry which is preliminary data.</text>
</comment>
<dbReference type="Gene3D" id="1.10.287.540">
    <property type="entry name" value="Helix hairpin bin"/>
    <property type="match status" value="1"/>
</dbReference>
<dbReference type="PANTHER" id="PTHR37300">
    <property type="entry name" value="UPF0291 PROTEIN CBO2609/CLC_2481"/>
    <property type="match status" value="1"/>
</dbReference>
<gene>
    <name evidence="3" type="ORF">GCM10022410_16970</name>
</gene>
<comment type="subcellular location">
    <subcellularLocation>
        <location evidence="2">Cytoplasm</location>
    </subcellularLocation>
</comment>
<name>A0ABP7VPX9_9BACI</name>
<dbReference type="Proteomes" id="UP001501734">
    <property type="component" value="Unassembled WGS sequence"/>
</dbReference>
<proteinExistence type="inferred from homology"/>
<evidence type="ECO:0000313" key="3">
    <source>
        <dbReference type="EMBL" id="GAA4071966.1"/>
    </source>
</evidence>
<evidence type="ECO:0000256" key="2">
    <source>
        <dbReference type="HAMAP-Rule" id="MF_01103"/>
    </source>
</evidence>
<accession>A0ABP7VPX9</accession>
<reference evidence="4" key="1">
    <citation type="journal article" date="2019" name="Int. J. Syst. Evol. Microbiol.">
        <title>The Global Catalogue of Microorganisms (GCM) 10K type strain sequencing project: providing services to taxonomists for standard genome sequencing and annotation.</title>
        <authorList>
            <consortium name="The Broad Institute Genomics Platform"/>
            <consortium name="The Broad Institute Genome Sequencing Center for Infectious Disease"/>
            <person name="Wu L."/>
            <person name="Ma J."/>
        </authorList>
    </citation>
    <scope>NUCLEOTIDE SEQUENCE [LARGE SCALE GENOMIC DNA]</scope>
    <source>
        <strain evidence="4">JCM 17250</strain>
    </source>
</reference>
<dbReference type="EMBL" id="BAABDL010000086">
    <property type="protein sequence ID" value="GAA4071966.1"/>
    <property type="molecule type" value="Genomic_DNA"/>
</dbReference>
<protein>
    <recommendedName>
        <fullName evidence="2">UPF0291 protein GCM10022410_16970</fullName>
    </recommendedName>
</protein>
<dbReference type="InterPro" id="IPR009242">
    <property type="entry name" value="DUF896"/>
</dbReference>
<dbReference type="Pfam" id="PF05979">
    <property type="entry name" value="DUF896"/>
    <property type="match status" value="1"/>
</dbReference>
<dbReference type="SUPFAM" id="SSF158221">
    <property type="entry name" value="YnzC-like"/>
    <property type="match status" value="1"/>
</dbReference>
<evidence type="ECO:0000313" key="4">
    <source>
        <dbReference type="Proteomes" id="UP001501734"/>
    </source>
</evidence>
<keyword evidence="4" id="KW-1185">Reference proteome</keyword>
<dbReference type="PANTHER" id="PTHR37300:SF2">
    <property type="entry name" value="UPF0291 PROTEIN BC_1827"/>
    <property type="match status" value="1"/>
</dbReference>
<comment type="similarity">
    <text evidence="2">Belongs to the UPF0291 family.</text>
</comment>
<dbReference type="HAMAP" id="MF_01103">
    <property type="entry name" value="UPF0291"/>
    <property type="match status" value="1"/>
</dbReference>